<evidence type="ECO:0000313" key="1">
    <source>
        <dbReference type="EMBL" id="CAD9222129.1"/>
    </source>
</evidence>
<dbReference type="PANTHER" id="PTHR45632:SF26">
    <property type="entry name" value="BTB DOMAIN-CONTAINING PROTEIN"/>
    <property type="match status" value="1"/>
</dbReference>
<dbReference type="InterPro" id="IPR006652">
    <property type="entry name" value="Kelch_1"/>
</dbReference>
<protein>
    <submittedName>
        <fullName evidence="1">Uncharacterized protein</fullName>
    </submittedName>
</protein>
<gene>
    <name evidence="1" type="ORF">TCHU04912_LOCUS20660</name>
</gene>
<dbReference type="SUPFAM" id="SSF117281">
    <property type="entry name" value="Kelch motif"/>
    <property type="match status" value="2"/>
</dbReference>
<name>A0A7S1T612_9CHLO</name>
<dbReference type="PANTHER" id="PTHR45632">
    <property type="entry name" value="LD33804P"/>
    <property type="match status" value="1"/>
</dbReference>
<dbReference type="EMBL" id="HBGG01040062">
    <property type="protein sequence ID" value="CAD9222129.1"/>
    <property type="molecule type" value="Transcribed_RNA"/>
</dbReference>
<accession>A0A7S1T612</accession>
<dbReference type="InterPro" id="IPR015915">
    <property type="entry name" value="Kelch-typ_b-propeller"/>
</dbReference>
<sequence length="381" mass="40829">MSATEPPPRGAGESGDGAEREYVYVVGGRNRGRTVAVVERYSVSEGHWERCTSMRTSRGSHGVALIGGQVCAVAGGGINSNLSSCEIYDDQRNVWCELAELNTPRHALACASGDGALYAVGGWVNGNFCSGETERYDAAQKRWVTCSAMQVPRRLHGTAVLDGKLYAFGGIDDSSTTPLRSAECYDPEKEQWSLISPLPRVGDSKAGGCVSCCAVGAAVYVFVWGQRLLRYSPASDSYKKVSTLPLKEWYGFAVTTLGEDIYVVGGSSQGAWTGAMFVFHTTSGDWEELPKMKIVRRRCGAAACAHPPTTCPLSVPLSKTAAEPLKEEQPPKVVEESVCQGDSKATAEDGVGGDEEQLCCVEAMFGPLSLWLRSIREKGRG</sequence>
<dbReference type="AlphaFoldDB" id="A0A7S1T612"/>
<reference evidence="1" key="1">
    <citation type="submission" date="2021-01" db="EMBL/GenBank/DDBJ databases">
        <authorList>
            <person name="Corre E."/>
            <person name="Pelletier E."/>
            <person name="Niang G."/>
            <person name="Scheremetjew M."/>
            <person name="Finn R."/>
            <person name="Kale V."/>
            <person name="Holt S."/>
            <person name="Cochrane G."/>
            <person name="Meng A."/>
            <person name="Brown T."/>
            <person name="Cohen L."/>
        </authorList>
    </citation>
    <scope>NUCLEOTIDE SEQUENCE</scope>
    <source>
        <strain evidence="1">PLY429</strain>
    </source>
</reference>
<dbReference type="Gene3D" id="2.120.10.80">
    <property type="entry name" value="Kelch-type beta propeller"/>
    <property type="match status" value="2"/>
</dbReference>
<organism evidence="1">
    <name type="scientific">Tetraselmis chuii</name>
    <dbReference type="NCBI Taxonomy" id="63592"/>
    <lineage>
        <taxon>Eukaryota</taxon>
        <taxon>Viridiplantae</taxon>
        <taxon>Chlorophyta</taxon>
        <taxon>core chlorophytes</taxon>
        <taxon>Chlorodendrophyceae</taxon>
        <taxon>Chlorodendrales</taxon>
        <taxon>Chlorodendraceae</taxon>
        <taxon>Tetraselmis</taxon>
    </lineage>
</organism>
<dbReference type="SMART" id="SM00612">
    <property type="entry name" value="Kelch"/>
    <property type="match status" value="5"/>
</dbReference>
<proteinExistence type="predicted"/>
<dbReference type="Pfam" id="PF01344">
    <property type="entry name" value="Kelch_1"/>
    <property type="match status" value="5"/>
</dbReference>